<evidence type="ECO:0000313" key="2">
    <source>
        <dbReference type="Proteomes" id="UP000612233"/>
    </source>
</evidence>
<evidence type="ECO:0000313" key="1">
    <source>
        <dbReference type="EMBL" id="MBD2766790.1"/>
    </source>
</evidence>
<reference evidence="1" key="1">
    <citation type="submission" date="2020-09" db="EMBL/GenBank/DDBJ databases">
        <authorList>
            <person name="Kim M.K."/>
        </authorList>
    </citation>
    <scope>NUCLEOTIDE SEQUENCE</scope>
    <source>
        <strain evidence="1">BT664</strain>
    </source>
</reference>
<proteinExistence type="predicted"/>
<gene>
    <name evidence="1" type="ORF">IC235_02655</name>
</gene>
<name>A0A927B9U4_9BACT</name>
<dbReference type="Proteomes" id="UP000612233">
    <property type="component" value="Unassembled WGS sequence"/>
</dbReference>
<organism evidence="1 2">
    <name type="scientific">Hymenobacter montanus</name>
    <dbReference type="NCBI Taxonomy" id="2771359"/>
    <lineage>
        <taxon>Bacteria</taxon>
        <taxon>Pseudomonadati</taxon>
        <taxon>Bacteroidota</taxon>
        <taxon>Cytophagia</taxon>
        <taxon>Cytophagales</taxon>
        <taxon>Hymenobacteraceae</taxon>
        <taxon>Hymenobacter</taxon>
    </lineage>
</organism>
<protein>
    <submittedName>
        <fullName evidence="1">Uncharacterized protein</fullName>
    </submittedName>
</protein>
<comment type="caution">
    <text evidence="1">The sequence shown here is derived from an EMBL/GenBank/DDBJ whole genome shotgun (WGS) entry which is preliminary data.</text>
</comment>
<sequence length="73" mass="8165">MVGNLNNHIDVPLTLFRLRANKHDFAVLEMGQPPGRDCGGLRLHLTDPLPLGGVLQTTVRRSKSRCPRTQKLH</sequence>
<dbReference type="EMBL" id="JACXAD010000002">
    <property type="protein sequence ID" value="MBD2766790.1"/>
    <property type="molecule type" value="Genomic_DNA"/>
</dbReference>
<accession>A0A927B9U4</accession>
<keyword evidence="2" id="KW-1185">Reference proteome</keyword>
<dbReference type="AlphaFoldDB" id="A0A927B9U4"/>